<protein>
    <recommendedName>
        <fullName evidence="3">VOC domain-containing protein</fullName>
    </recommendedName>
</protein>
<evidence type="ECO:0008006" key="3">
    <source>
        <dbReference type="Google" id="ProtNLM"/>
    </source>
</evidence>
<dbReference type="RefSeq" id="WP_386049597.1">
    <property type="nucleotide sequence ID" value="NZ_JBHUIO010000019.1"/>
</dbReference>
<organism evidence="1 2">
    <name type="scientific">Tumebacillus lipolyticus</name>
    <dbReference type="NCBI Taxonomy" id="1280370"/>
    <lineage>
        <taxon>Bacteria</taxon>
        <taxon>Bacillati</taxon>
        <taxon>Bacillota</taxon>
        <taxon>Bacilli</taxon>
        <taxon>Bacillales</taxon>
        <taxon>Alicyclobacillaceae</taxon>
        <taxon>Tumebacillus</taxon>
    </lineage>
</organism>
<name>A0ABW5A1T7_9BACL</name>
<reference evidence="2" key="1">
    <citation type="journal article" date="2019" name="Int. J. Syst. Evol. Microbiol.">
        <title>The Global Catalogue of Microorganisms (GCM) 10K type strain sequencing project: providing services to taxonomists for standard genome sequencing and annotation.</title>
        <authorList>
            <consortium name="The Broad Institute Genomics Platform"/>
            <consortium name="The Broad Institute Genome Sequencing Center for Infectious Disease"/>
            <person name="Wu L."/>
            <person name="Ma J."/>
        </authorList>
    </citation>
    <scope>NUCLEOTIDE SEQUENCE [LARGE SCALE GENOMIC DNA]</scope>
    <source>
        <strain evidence="2">CGMCC 1.13574</strain>
    </source>
</reference>
<accession>A0ABW5A1T7</accession>
<evidence type="ECO:0000313" key="1">
    <source>
        <dbReference type="EMBL" id="MFD2172208.1"/>
    </source>
</evidence>
<evidence type="ECO:0000313" key="2">
    <source>
        <dbReference type="Proteomes" id="UP001597343"/>
    </source>
</evidence>
<dbReference type="EMBL" id="JBHUIO010000019">
    <property type="protein sequence ID" value="MFD2172208.1"/>
    <property type="molecule type" value="Genomic_DNA"/>
</dbReference>
<dbReference type="Gene3D" id="3.10.180.10">
    <property type="entry name" value="2,3-Dihydroxybiphenyl 1,2-Dioxygenase, domain 1"/>
    <property type="match status" value="1"/>
</dbReference>
<dbReference type="CDD" id="cd06587">
    <property type="entry name" value="VOC"/>
    <property type="match status" value="1"/>
</dbReference>
<gene>
    <name evidence="1" type="ORF">ACFSOY_19870</name>
</gene>
<dbReference type="InterPro" id="IPR029068">
    <property type="entry name" value="Glyas_Bleomycin-R_OHBP_Dase"/>
</dbReference>
<comment type="caution">
    <text evidence="1">The sequence shown here is derived from an EMBL/GenBank/DDBJ whole genome shotgun (WGS) entry which is preliminary data.</text>
</comment>
<dbReference type="Proteomes" id="UP001597343">
    <property type="component" value="Unassembled WGS sequence"/>
</dbReference>
<keyword evidence="2" id="KW-1185">Reference proteome</keyword>
<dbReference type="SUPFAM" id="SSF54593">
    <property type="entry name" value="Glyoxalase/Bleomycin resistance protein/Dihydroxybiphenyl dioxygenase"/>
    <property type="match status" value="1"/>
</dbReference>
<proteinExistence type="predicted"/>
<sequence length="98" mass="10934">MKLVFLHHYVKDLKQALAYYRETHGFEEAWREGEHTAAMKIPGNSEVQLMLEDQDEGVPSGGVFLVDSVDSLRGKAGSVEVCARPDGHPAWPLCDLPR</sequence>